<dbReference type="VEuPathDB" id="FungiDB:Z520_12000"/>
<evidence type="ECO:0000259" key="6">
    <source>
        <dbReference type="PROSITE" id="PS50405"/>
    </source>
</evidence>
<dbReference type="InterPro" id="IPR016166">
    <property type="entry name" value="FAD-bd_PCMH"/>
</dbReference>
<organism evidence="8 9">
    <name type="scientific">Fonsecaea multimorphosa CBS 102226</name>
    <dbReference type="NCBI Taxonomy" id="1442371"/>
    <lineage>
        <taxon>Eukaryota</taxon>
        <taxon>Fungi</taxon>
        <taxon>Dikarya</taxon>
        <taxon>Ascomycota</taxon>
        <taxon>Pezizomycotina</taxon>
        <taxon>Eurotiomycetes</taxon>
        <taxon>Chaetothyriomycetidae</taxon>
        <taxon>Chaetothyriales</taxon>
        <taxon>Herpotrichiellaceae</taxon>
        <taxon>Fonsecaea</taxon>
    </lineage>
</organism>
<dbReference type="Pfam" id="PF02798">
    <property type="entry name" value="GST_N"/>
    <property type="match status" value="1"/>
</dbReference>
<dbReference type="PROSITE" id="PS51387">
    <property type="entry name" value="FAD_PCMH"/>
    <property type="match status" value="1"/>
</dbReference>
<evidence type="ECO:0000313" key="9">
    <source>
        <dbReference type="Proteomes" id="UP000053411"/>
    </source>
</evidence>
<evidence type="ECO:0000259" key="5">
    <source>
        <dbReference type="PROSITE" id="PS50404"/>
    </source>
</evidence>
<protein>
    <recommendedName>
        <fullName evidence="10">FAD-binding PCMH-type domain-containing protein</fullName>
    </recommendedName>
</protein>
<keyword evidence="1" id="KW-0285">Flavoprotein</keyword>
<dbReference type="Gene3D" id="3.30.43.10">
    <property type="entry name" value="Uridine Diphospho-n-acetylenolpyruvylglucosamine Reductase, domain 2"/>
    <property type="match status" value="1"/>
</dbReference>
<dbReference type="InterPro" id="IPR036282">
    <property type="entry name" value="Glutathione-S-Trfase_C_sf"/>
</dbReference>
<proteinExistence type="inferred from homology"/>
<evidence type="ECO:0000256" key="4">
    <source>
        <dbReference type="SAM" id="MobiDB-lite"/>
    </source>
</evidence>
<dbReference type="Pfam" id="PF02913">
    <property type="entry name" value="FAD-oxidase_C"/>
    <property type="match status" value="1"/>
</dbReference>
<dbReference type="Gene3D" id="1.10.45.10">
    <property type="entry name" value="Vanillyl-alcohol Oxidase, Chain A, domain 4"/>
    <property type="match status" value="1"/>
</dbReference>
<dbReference type="EMBL" id="KN848107">
    <property type="protein sequence ID" value="KIX92254.1"/>
    <property type="molecule type" value="Genomic_DNA"/>
</dbReference>
<dbReference type="Gene3D" id="3.40.30.10">
    <property type="entry name" value="Glutaredoxin"/>
    <property type="match status" value="1"/>
</dbReference>
<evidence type="ECO:0000256" key="1">
    <source>
        <dbReference type="ARBA" id="ARBA00022630"/>
    </source>
</evidence>
<dbReference type="SUPFAM" id="SSF52833">
    <property type="entry name" value="Thioredoxin-like"/>
    <property type="match status" value="1"/>
</dbReference>
<keyword evidence="2" id="KW-0274">FAD</keyword>
<feature type="domain" description="GST C-terminal" evidence="6">
    <location>
        <begin position="84"/>
        <end position="215"/>
    </location>
</feature>
<dbReference type="InterPro" id="IPR016171">
    <property type="entry name" value="Vanillyl_alc_oxidase_C-sub2"/>
</dbReference>
<dbReference type="InterPro" id="IPR036249">
    <property type="entry name" value="Thioredoxin-like_sf"/>
</dbReference>
<dbReference type="InterPro" id="IPR004046">
    <property type="entry name" value="GST_C"/>
</dbReference>
<dbReference type="Gene3D" id="3.30.465.10">
    <property type="match status" value="1"/>
</dbReference>
<feature type="region of interest" description="Disordered" evidence="4">
    <location>
        <begin position="1092"/>
        <end position="1113"/>
    </location>
</feature>
<dbReference type="Pfam" id="PF00043">
    <property type="entry name" value="GST_C"/>
    <property type="match status" value="1"/>
</dbReference>
<dbReference type="SUPFAM" id="SSF55103">
    <property type="entry name" value="FAD-linked oxidases, C-terminal domain"/>
    <property type="match status" value="1"/>
</dbReference>
<reference evidence="8 9" key="1">
    <citation type="submission" date="2015-01" db="EMBL/GenBank/DDBJ databases">
        <title>The Genome Sequence of Fonsecaea multimorphosa CBS 102226.</title>
        <authorList>
            <consortium name="The Broad Institute Genomics Platform"/>
            <person name="Cuomo C."/>
            <person name="de Hoog S."/>
            <person name="Gorbushina A."/>
            <person name="Stielow B."/>
            <person name="Teixiera M."/>
            <person name="Abouelleil A."/>
            <person name="Chapman S.B."/>
            <person name="Priest M."/>
            <person name="Young S.K."/>
            <person name="Wortman J."/>
            <person name="Nusbaum C."/>
            <person name="Birren B."/>
        </authorList>
    </citation>
    <scope>NUCLEOTIDE SEQUENCE [LARGE SCALE GENOMIC DNA]</scope>
    <source>
        <strain evidence="8 9">CBS 102226</strain>
    </source>
</reference>
<evidence type="ECO:0000256" key="2">
    <source>
        <dbReference type="ARBA" id="ARBA00022827"/>
    </source>
</evidence>
<dbReference type="InterPro" id="IPR016170">
    <property type="entry name" value="Cytok_DH_C_sf"/>
</dbReference>
<feature type="domain" description="FAD-binding PCMH-type" evidence="7">
    <location>
        <begin position="608"/>
        <end position="800"/>
    </location>
</feature>
<dbReference type="SUPFAM" id="SSF56176">
    <property type="entry name" value="FAD-binding/transporter-associated domain-like"/>
    <property type="match status" value="1"/>
</dbReference>
<dbReference type="Pfam" id="PF01565">
    <property type="entry name" value="FAD_binding_4"/>
    <property type="match status" value="1"/>
</dbReference>
<dbReference type="InterPro" id="IPR036318">
    <property type="entry name" value="FAD-bd_PCMH-like_sf"/>
</dbReference>
<dbReference type="RefSeq" id="XP_016626377.1">
    <property type="nucleotide sequence ID" value="XM_016782487.1"/>
</dbReference>
<dbReference type="NCBIfam" id="NF041278">
    <property type="entry name" value="CmcJ_NvfI_EfuI"/>
    <property type="match status" value="1"/>
</dbReference>
<dbReference type="PROSITE" id="PS50405">
    <property type="entry name" value="GST_CTER"/>
    <property type="match status" value="1"/>
</dbReference>
<name>A0A0D2JP51_9EURO</name>
<dbReference type="InterPro" id="IPR016164">
    <property type="entry name" value="FAD-linked_Oxase-like_C"/>
</dbReference>
<evidence type="ECO:0008006" key="10">
    <source>
        <dbReference type="Google" id="ProtNLM"/>
    </source>
</evidence>
<dbReference type="AlphaFoldDB" id="A0A0D2JP51"/>
<dbReference type="Gene3D" id="1.20.1050.10">
    <property type="match status" value="1"/>
</dbReference>
<dbReference type="GO" id="GO:0016491">
    <property type="term" value="F:oxidoreductase activity"/>
    <property type="evidence" value="ECO:0007669"/>
    <property type="project" value="InterPro"/>
</dbReference>
<dbReference type="InterPro" id="IPR016169">
    <property type="entry name" value="FAD-bd_PCMH_sub2"/>
</dbReference>
<feature type="domain" description="GST N-terminal" evidence="5">
    <location>
        <begin position="1"/>
        <end position="81"/>
    </location>
</feature>
<dbReference type="GO" id="GO:0071949">
    <property type="term" value="F:FAD binding"/>
    <property type="evidence" value="ECO:0007669"/>
    <property type="project" value="InterPro"/>
</dbReference>
<dbReference type="PANTHER" id="PTHR34598">
    <property type="entry name" value="BLL6449 PROTEIN"/>
    <property type="match status" value="1"/>
</dbReference>
<dbReference type="InterPro" id="IPR004113">
    <property type="entry name" value="FAD-bd_oxidored_4_C"/>
</dbReference>
<dbReference type="SFLD" id="SFLDS00019">
    <property type="entry name" value="Glutathione_Transferase_(cytos"/>
    <property type="match status" value="1"/>
</dbReference>
<feature type="compositionally biased region" description="Basic and acidic residues" evidence="4">
    <location>
        <begin position="1092"/>
        <end position="1103"/>
    </location>
</feature>
<dbReference type="Gene3D" id="3.40.462.10">
    <property type="entry name" value="FAD-linked oxidases, C-terminal domain"/>
    <property type="match status" value="1"/>
</dbReference>
<accession>A0A0D2JP51</accession>
<dbReference type="GeneID" id="27717746"/>
<keyword evidence="9" id="KW-1185">Reference proteome</keyword>
<dbReference type="Proteomes" id="UP000053411">
    <property type="component" value="Unassembled WGS sequence"/>
</dbReference>
<dbReference type="PANTHER" id="PTHR34598:SF3">
    <property type="entry name" value="OXIDOREDUCTASE AN1597"/>
    <property type="match status" value="1"/>
</dbReference>
<dbReference type="SFLD" id="SFLDG00358">
    <property type="entry name" value="Main_(cytGST)"/>
    <property type="match status" value="1"/>
</dbReference>
<dbReference type="STRING" id="1442371.A0A0D2JP51"/>
<evidence type="ECO:0000259" key="7">
    <source>
        <dbReference type="PROSITE" id="PS51387"/>
    </source>
</evidence>
<dbReference type="InterPro" id="IPR004045">
    <property type="entry name" value="Glutathione_S-Trfase_N"/>
</dbReference>
<dbReference type="InterPro" id="IPR010987">
    <property type="entry name" value="Glutathione-S-Trfase_C-like"/>
</dbReference>
<dbReference type="SUPFAM" id="SSF47616">
    <property type="entry name" value="GST C-terminal domain-like"/>
    <property type="match status" value="1"/>
</dbReference>
<dbReference type="OrthoDB" id="5332616at2759"/>
<gene>
    <name evidence="8" type="ORF">Z520_12000</name>
</gene>
<evidence type="ECO:0000313" key="8">
    <source>
        <dbReference type="EMBL" id="KIX92254.1"/>
    </source>
</evidence>
<sequence length="1113" mass="125899">MLEVYCDPCTVNSRKVLAGLDLLGTKYHFNHVNYFTGEHKSPDYLKINPHATMPAAVDGDLKITESNAILQYAADDCGSMYPKDSKQRCAVNRWLLWEASIWFPSCYIYLVEYVVKPLLQEEPDQSVIDAEAPKWHRHAAILDEQLSKTKWLTGDNVTIADIAVAAPMHLHAAQRLPLDKYPHLTRWLTEQVEKLPEWQNTQAAVDKALLPGKAATTNGTAEVTHANFNYTKDVEKRTELYFYECEAAKNIHEPGDDPHEMTVTDGWHRADSFSVDKEGFSVGQFKTGFDKWEDEDSVREQFYPEIVEFLKNTTGAKRVLVFDHTIRTKRNEAKKLTQETNTSQRAPVMLVHCDYTAESGPVRVRQLMQDEADDLLSRRVAFFNVWKPLYHTVEERPLAMCDVSSAPMEDFFKLYLRYRDRVGENYVMRYSPNHKWWYFPRMTPEQVITLKTYDSETDGRARFVGHSAFEDPNSPPDAPILGLVPHVQILSRDMSTTFGYRVVYGIMSSSSSSPALPPQYPASYSGIPERLLHKAIREKSRLWQNQSKEDQTPRKRGLAIPAGIGRSEFLKALDELATTLGGEHVVLNDQPLEDGWYLEQPNTHDSYMIMDAEETVSSACVYPGSVADVQIVVKWANQHLVPLYPISMGRNLGYGGAAPRVRGSVIVDLGRRMNKILDIDPDDCTCLVEPGVSFYALYEEIKKKGYSMWVDTPDLGGGSIIGNTLEHGVGYTPYGDHWSTHSGLEVVLPTGDLLRTGMGALPGNNTWQTFPYGFGPISDGIFSQSNFGIVTKMGVALMPDPGGCESFMYTFPREDDLLPLIDIVRPLRIANLLENVAQIRHATIELAVSGLRRSHYYKGTGPIPEEVLQSHLEATPLGRCSWIYYGTSYGPENIRKYKLDIVHQEFTKIPGAKRIDPQTLPKDHYFWSRAKIAGGEPDFEELSYMNWVPNGAHLGFSPVSPTRGPDALKLWKIAKTRHEEHAIDLFLTFCVGLRELHMINLIVYDRGSSERRKAVESCMRAMIEDAAKQGYGEYRTHLLFQDQVARTYNWNDNALMKFNEKLKDALDPNGILAPGRCGIWPERYRDRGWEIGKEGRETSEGEGVRPPGASVKL</sequence>
<evidence type="ECO:0000256" key="3">
    <source>
        <dbReference type="ARBA" id="ARBA00023604"/>
    </source>
</evidence>
<dbReference type="PROSITE" id="PS50404">
    <property type="entry name" value="GST_NTER"/>
    <property type="match status" value="1"/>
</dbReference>
<comment type="similarity">
    <text evidence="3">Belongs to the asaB hydroxylase/desaturase family.</text>
</comment>
<dbReference type="InterPro" id="IPR044053">
    <property type="entry name" value="AsaB-like"/>
</dbReference>
<dbReference type="InterPro" id="IPR016167">
    <property type="entry name" value="FAD-bd_PCMH_sub1"/>
</dbReference>
<dbReference type="InterPro" id="IPR006094">
    <property type="entry name" value="Oxid_FAD_bind_N"/>
</dbReference>
<dbReference type="InterPro" id="IPR040079">
    <property type="entry name" value="Glutathione_S-Trfase"/>
</dbReference>